<dbReference type="EMBL" id="CM035418">
    <property type="protein sequence ID" value="KAH7421463.1"/>
    <property type="molecule type" value="Genomic_DNA"/>
</dbReference>
<evidence type="ECO:0000256" key="1">
    <source>
        <dbReference type="SAM" id="Phobius"/>
    </source>
</evidence>
<keyword evidence="1" id="KW-0812">Transmembrane</keyword>
<name>A0A8T2THZ2_CERRI</name>
<reference evidence="2" key="1">
    <citation type="submission" date="2021-08" db="EMBL/GenBank/DDBJ databases">
        <title>WGS assembly of Ceratopteris richardii.</title>
        <authorList>
            <person name="Marchant D.B."/>
            <person name="Chen G."/>
            <person name="Jenkins J."/>
            <person name="Shu S."/>
            <person name="Leebens-Mack J."/>
            <person name="Grimwood J."/>
            <person name="Schmutz J."/>
            <person name="Soltis P."/>
            <person name="Soltis D."/>
            <person name="Chen Z.-H."/>
        </authorList>
    </citation>
    <scope>NUCLEOTIDE SEQUENCE</scope>
    <source>
        <strain evidence="2">Whitten #5841</strain>
        <tissue evidence="2">Leaf</tissue>
    </source>
</reference>
<sequence length="139" mass="14455">MHSATMRTFSAHSSPFTSPLGAVRSPMVIVVMLILLPLAVIDAGADQQHTSLLAPVASSDAFDVFMDILEDTNSETHSKKTKSSEFAVCKAVTKCASVHLPCPATCVEGFYGGGGGGGFMASKTACSYDCHSSCKATCN</sequence>
<evidence type="ECO:0000313" key="3">
    <source>
        <dbReference type="Proteomes" id="UP000825935"/>
    </source>
</evidence>
<comment type="caution">
    <text evidence="2">The sequence shown here is derived from an EMBL/GenBank/DDBJ whole genome shotgun (WGS) entry which is preliminary data.</text>
</comment>
<feature type="transmembrane region" description="Helical" evidence="1">
    <location>
        <begin position="20"/>
        <end position="41"/>
    </location>
</feature>
<proteinExistence type="predicted"/>
<gene>
    <name evidence="2" type="ORF">KP509_13G058600</name>
</gene>
<accession>A0A8T2THZ2</accession>
<keyword evidence="1" id="KW-1133">Transmembrane helix</keyword>
<organism evidence="2 3">
    <name type="scientific">Ceratopteris richardii</name>
    <name type="common">Triangle waterfern</name>
    <dbReference type="NCBI Taxonomy" id="49495"/>
    <lineage>
        <taxon>Eukaryota</taxon>
        <taxon>Viridiplantae</taxon>
        <taxon>Streptophyta</taxon>
        <taxon>Embryophyta</taxon>
        <taxon>Tracheophyta</taxon>
        <taxon>Polypodiopsida</taxon>
        <taxon>Polypodiidae</taxon>
        <taxon>Polypodiales</taxon>
        <taxon>Pteridineae</taxon>
        <taxon>Pteridaceae</taxon>
        <taxon>Parkerioideae</taxon>
        <taxon>Ceratopteris</taxon>
    </lineage>
</organism>
<keyword evidence="1" id="KW-0472">Membrane</keyword>
<dbReference type="Proteomes" id="UP000825935">
    <property type="component" value="Chromosome 13"/>
</dbReference>
<keyword evidence="3" id="KW-1185">Reference proteome</keyword>
<evidence type="ECO:0000313" key="2">
    <source>
        <dbReference type="EMBL" id="KAH7421463.1"/>
    </source>
</evidence>
<dbReference type="AlphaFoldDB" id="A0A8T2THZ2"/>
<protein>
    <submittedName>
        <fullName evidence="2">Uncharacterized protein</fullName>
    </submittedName>
</protein>